<organism evidence="10 11">
    <name type="scientific">Drosophila rubida</name>
    <dbReference type="NCBI Taxonomy" id="30044"/>
    <lineage>
        <taxon>Eukaryota</taxon>
        <taxon>Metazoa</taxon>
        <taxon>Ecdysozoa</taxon>
        <taxon>Arthropoda</taxon>
        <taxon>Hexapoda</taxon>
        <taxon>Insecta</taxon>
        <taxon>Pterygota</taxon>
        <taxon>Neoptera</taxon>
        <taxon>Endopterygota</taxon>
        <taxon>Diptera</taxon>
        <taxon>Brachycera</taxon>
        <taxon>Muscomorpha</taxon>
        <taxon>Ephydroidea</taxon>
        <taxon>Drosophilidae</taxon>
        <taxon>Drosophila</taxon>
    </lineage>
</organism>
<dbReference type="InterPro" id="IPR015898">
    <property type="entry name" value="G-protein_gamma-like_dom"/>
</dbReference>
<comment type="caution">
    <text evidence="10">The sequence shown here is derived from an EMBL/GenBank/DDBJ whole genome shotgun (WGS) entry which is preliminary data.</text>
</comment>
<feature type="non-terminal residue" evidence="10">
    <location>
        <position position="1"/>
    </location>
</feature>
<dbReference type="PANTHER" id="PTHR13809">
    <property type="entry name" value="GUANINE NUCLEOTIDE-BINDING PROTEIN GAMMA SUBUNIT"/>
    <property type="match status" value="1"/>
</dbReference>
<evidence type="ECO:0000256" key="3">
    <source>
        <dbReference type="ARBA" id="ARBA00022475"/>
    </source>
</evidence>
<gene>
    <name evidence="10" type="ORF">KR093_007892</name>
</gene>
<accession>A0AAD4KAU0</accession>
<dbReference type="PROSITE" id="PS50058">
    <property type="entry name" value="G_PROTEIN_GAMMA"/>
    <property type="match status" value="1"/>
</dbReference>
<keyword evidence="11" id="KW-1185">Reference proteome</keyword>
<evidence type="ECO:0000256" key="4">
    <source>
        <dbReference type="ARBA" id="ARBA00022481"/>
    </source>
</evidence>
<dbReference type="GO" id="GO:0005834">
    <property type="term" value="C:heterotrimeric G-protein complex"/>
    <property type="evidence" value="ECO:0007669"/>
    <property type="project" value="InterPro"/>
</dbReference>
<evidence type="ECO:0000256" key="6">
    <source>
        <dbReference type="ARBA" id="ARBA00023224"/>
    </source>
</evidence>
<dbReference type="EMBL" id="JAJJHW010000681">
    <property type="protein sequence ID" value="KAH8384764.1"/>
    <property type="molecule type" value="Genomic_DNA"/>
</dbReference>
<keyword evidence="6" id="KW-0807">Transducer</keyword>
<evidence type="ECO:0000256" key="8">
    <source>
        <dbReference type="ARBA" id="ARBA00023289"/>
    </source>
</evidence>
<keyword evidence="8" id="KW-0636">Prenylation</keyword>
<evidence type="ECO:0000256" key="7">
    <source>
        <dbReference type="ARBA" id="ARBA00023288"/>
    </source>
</evidence>
<name>A0AAD4KAU0_9MUSC</name>
<comment type="similarity">
    <text evidence="2">Belongs to the G protein gamma family.</text>
</comment>
<dbReference type="InterPro" id="IPR036284">
    <property type="entry name" value="GGL_sf"/>
</dbReference>
<dbReference type="GO" id="GO:0031681">
    <property type="term" value="F:G-protein beta-subunit binding"/>
    <property type="evidence" value="ECO:0007669"/>
    <property type="project" value="InterPro"/>
</dbReference>
<protein>
    <recommendedName>
        <fullName evidence="9">G protein gamma domain-containing protein</fullName>
    </recommendedName>
</protein>
<dbReference type="AlphaFoldDB" id="A0AAD4KAU0"/>
<dbReference type="Gene3D" id="4.10.260.10">
    <property type="entry name" value="Transducin (heterotrimeric G protein), gamma chain"/>
    <property type="match status" value="1"/>
</dbReference>
<dbReference type="InterPro" id="IPR001770">
    <property type="entry name" value="G-protein_gamma"/>
</dbReference>
<keyword evidence="5" id="KW-0472">Membrane</keyword>
<sequence>LDIMAANLQQQRTLNEQLRREACIPRIQVSEACNAMMKYMLDNESDDCLLSGFTSQKVNPFREKNSCSIL</sequence>
<dbReference type="Pfam" id="PF00631">
    <property type="entry name" value="G-gamma"/>
    <property type="match status" value="1"/>
</dbReference>
<feature type="domain" description="G protein gamma" evidence="9">
    <location>
        <begin position="4"/>
        <end position="70"/>
    </location>
</feature>
<keyword evidence="3" id="KW-1003">Cell membrane</keyword>
<proteinExistence type="inferred from homology"/>
<evidence type="ECO:0000313" key="10">
    <source>
        <dbReference type="EMBL" id="KAH8384764.1"/>
    </source>
</evidence>
<keyword evidence="7" id="KW-0449">Lipoprotein</keyword>
<evidence type="ECO:0000256" key="1">
    <source>
        <dbReference type="ARBA" id="ARBA00004342"/>
    </source>
</evidence>
<evidence type="ECO:0000256" key="5">
    <source>
        <dbReference type="ARBA" id="ARBA00023136"/>
    </source>
</evidence>
<dbReference type="FunFam" id="4.10.260.10:FF:000001">
    <property type="entry name" value="Guanine nucleotide-binding protein subunit gamma"/>
    <property type="match status" value="1"/>
</dbReference>
<dbReference type="SMART" id="SM00224">
    <property type="entry name" value="GGL"/>
    <property type="match status" value="1"/>
</dbReference>
<dbReference type="SUPFAM" id="SSF48670">
    <property type="entry name" value="Transducin (heterotrimeric G protein), gamma chain"/>
    <property type="match status" value="1"/>
</dbReference>
<comment type="subcellular location">
    <subcellularLocation>
        <location evidence="1">Cell membrane</location>
        <topology evidence="1">Lipid-anchor</topology>
        <orientation evidence="1">Cytoplasmic side</orientation>
    </subcellularLocation>
</comment>
<evidence type="ECO:0000259" key="9">
    <source>
        <dbReference type="PROSITE" id="PS50058"/>
    </source>
</evidence>
<dbReference type="Proteomes" id="UP001200034">
    <property type="component" value="Unassembled WGS sequence"/>
</dbReference>
<dbReference type="GO" id="GO:0007186">
    <property type="term" value="P:G protein-coupled receptor signaling pathway"/>
    <property type="evidence" value="ECO:0007669"/>
    <property type="project" value="InterPro"/>
</dbReference>
<keyword evidence="4" id="KW-0488">Methylation</keyword>
<dbReference type="SMART" id="SM01224">
    <property type="entry name" value="G_gamma"/>
    <property type="match status" value="1"/>
</dbReference>
<reference evidence="10" key="1">
    <citation type="journal article" date="2021" name="Mol. Ecol. Resour.">
        <title>Phylogenomic analyses of the genus Drosophila reveals genomic signals of climate adaptation.</title>
        <authorList>
            <person name="Li F."/>
            <person name="Rane R.V."/>
            <person name="Luria V."/>
            <person name="Xiong Z."/>
            <person name="Chen J."/>
            <person name="Li Z."/>
            <person name="Catullo R.A."/>
            <person name="Griffin P.C."/>
            <person name="Schiffer M."/>
            <person name="Pearce S."/>
            <person name="Lee S.F."/>
            <person name="McElroy K."/>
            <person name="Stocker A."/>
            <person name="Shirriffs J."/>
            <person name="Cockerell F."/>
            <person name="Coppin C."/>
            <person name="Sgro C.M."/>
            <person name="Karger A."/>
            <person name="Cain J.W."/>
            <person name="Weber J.A."/>
            <person name="Santpere G."/>
            <person name="Kirschner M.W."/>
            <person name="Hoffmann A.A."/>
            <person name="Oakeshott J.G."/>
            <person name="Zhang G."/>
        </authorList>
    </citation>
    <scope>NUCLEOTIDE SEQUENCE</scope>
    <source>
        <strain evidence="10">BGI-SZ-2011g</strain>
    </source>
</reference>
<dbReference type="CDD" id="cd00068">
    <property type="entry name" value="GGL"/>
    <property type="match status" value="1"/>
</dbReference>
<evidence type="ECO:0000256" key="2">
    <source>
        <dbReference type="ARBA" id="ARBA00007431"/>
    </source>
</evidence>
<evidence type="ECO:0000313" key="11">
    <source>
        <dbReference type="Proteomes" id="UP001200034"/>
    </source>
</evidence>